<dbReference type="GO" id="GO:0005044">
    <property type="term" value="F:scavenger receptor activity"/>
    <property type="evidence" value="ECO:0007669"/>
    <property type="project" value="TreeGrafter"/>
</dbReference>
<comment type="caution">
    <text evidence="8">The sequence shown here is derived from an EMBL/GenBank/DDBJ whole genome shotgun (WGS) entry which is preliminary data.</text>
</comment>
<evidence type="ECO:0000256" key="1">
    <source>
        <dbReference type="ARBA" id="ARBA00004370"/>
    </source>
</evidence>
<evidence type="ECO:0000256" key="6">
    <source>
        <dbReference type="ARBA" id="ARBA00023180"/>
    </source>
</evidence>
<reference evidence="8 9" key="1">
    <citation type="submission" date="2016-11" db="EMBL/GenBank/DDBJ databases">
        <title>The macronuclear genome of Stentor coeruleus: a giant cell with tiny introns.</title>
        <authorList>
            <person name="Slabodnick M."/>
            <person name="Ruby J.G."/>
            <person name="Reiff S.B."/>
            <person name="Swart E.C."/>
            <person name="Gosai S."/>
            <person name="Prabakaran S."/>
            <person name="Witkowska E."/>
            <person name="Larue G.E."/>
            <person name="Fisher S."/>
            <person name="Freeman R.M."/>
            <person name="Gunawardena J."/>
            <person name="Chu W."/>
            <person name="Stover N.A."/>
            <person name="Gregory B.D."/>
            <person name="Nowacki M."/>
            <person name="Derisi J."/>
            <person name="Roy S.W."/>
            <person name="Marshall W.F."/>
            <person name="Sood P."/>
        </authorList>
    </citation>
    <scope>NUCLEOTIDE SEQUENCE [LARGE SCALE GENOMIC DNA]</scope>
    <source>
        <strain evidence="8">WM001</strain>
    </source>
</reference>
<evidence type="ECO:0000256" key="3">
    <source>
        <dbReference type="ARBA" id="ARBA00022692"/>
    </source>
</evidence>
<dbReference type="Pfam" id="PF01130">
    <property type="entry name" value="CD36"/>
    <property type="match status" value="1"/>
</dbReference>
<sequence>MSNTSGLKIWIQALSENTKNGNFTISIPITGNLYILWQYFGLTYSQMSMLFSGYFSQLYETATFMVYSQYECQPNTLGEEYCDPVYLSALQWTQSYITRFPPLGGIGYKSISSLNKTYYGYPELYYFYTSTPTKNKYPNVTFTIQDYLRLFYYNRTTGFPAYNDSTLLDVGKMDQFFDLAYKGNFYELAQILQLPDFNYARVLWDYVNNLVDMTVLQGKYDPEVYNIDNRGISSEAAIGNIGSQTLYKLITDMAMVIPIVITSGYDYLQLTNDMIHCVTVISEILSQAETYICSNYALEWNYSTNGISLWILAYWNGVNSTDWNIFQQLSMLNYTSMLKLFNTSNTLTQKFAMYDLNLKDHYECLNPGPRCDPMYLAKMQWGNGLVTTKLPTIFSQGFIGNATSITNFEFLSMGLSGTPEYYSFSKKLLVRSLTKSQIDFLLSFDGLFSSSQFQLFFIYEYEGKYSLQEKSFNLPKNNYMIDYLRYMIDKYYFNGLIKTKSVNTILWNDTEPLLQKLKLTNPLLGGNPALDISLTSIGRNMSQNSISSLPKSMKNMMDSGETHVNNVRKYRLFAGQDYISIPTLGYFGQLPNNTMANLTYYSMNPWAVNVPIEGTDAWGFRPYISKSDNVKFFFDIGSLVFEGKYDKEVTVKDFDCYRYRINNDILKNITENEGNNVFYAFGPSGLVNETMVFSAPIFGSKPYFLDSDSILLKLVNFSDFDSIDIHDYDTIFDIEKYSGTTFHSIQQFQYNFELKPDSLYPKLGFYNMKRYGFRTYMPFFYMQRYQKLSQHIVDKYFGIIHTILTVNLVSQIVGYTLTGILLVSLIAFIWIRRRKIRIAMERENGYPLLIK</sequence>
<dbReference type="AlphaFoldDB" id="A0A1R2BIT5"/>
<comment type="similarity">
    <text evidence="2">Belongs to the CD36 family.</text>
</comment>
<evidence type="ECO:0000256" key="2">
    <source>
        <dbReference type="ARBA" id="ARBA00010532"/>
    </source>
</evidence>
<keyword evidence="3 7" id="KW-0812">Transmembrane</keyword>
<gene>
    <name evidence="8" type="ORF">SteCoe_23978</name>
</gene>
<dbReference type="Proteomes" id="UP000187209">
    <property type="component" value="Unassembled WGS sequence"/>
</dbReference>
<comment type="subcellular location">
    <subcellularLocation>
        <location evidence="1">Membrane</location>
    </subcellularLocation>
</comment>
<proteinExistence type="inferred from homology"/>
<evidence type="ECO:0000256" key="5">
    <source>
        <dbReference type="ARBA" id="ARBA00023136"/>
    </source>
</evidence>
<evidence type="ECO:0000313" key="8">
    <source>
        <dbReference type="EMBL" id="OMJ76634.1"/>
    </source>
</evidence>
<keyword evidence="9" id="KW-1185">Reference proteome</keyword>
<evidence type="ECO:0000313" key="9">
    <source>
        <dbReference type="Proteomes" id="UP000187209"/>
    </source>
</evidence>
<evidence type="ECO:0000256" key="4">
    <source>
        <dbReference type="ARBA" id="ARBA00022989"/>
    </source>
</evidence>
<keyword evidence="5 7" id="KW-0472">Membrane</keyword>
<dbReference type="PANTHER" id="PTHR11923">
    <property type="entry name" value="SCAVENGER RECEPTOR CLASS B TYPE-1 SR-B1"/>
    <property type="match status" value="1"/>
</dbReference>
<dbReference type="EMBL" id="MPUH01000621">
    <property type="protein sequence ID" value="OMJ76634.1"/>
    <property type="molecule type" value="Genomic_DNA"/>
</dbReference>
<dbReference type="PANTHER" id="PTHR11923:SF51">
    <property type="entry name" value="LYSOSOME MEMBRANE PROTEIN 2"/>
    <property type="match status" value="1"/>
</dbReference>
<protein>
    <recommendedName>
        <fullName evidence="10">CD36 family protein</fullName>
    </recommendedName>
</protein>
<dbReference type="GO" id="GO:0005737">
    <property type="term" value="C:cytoplasm"/>
    <property type="evidence" value="ECO:0007669"/>
    <property type="project" value="TreeGrafter"/>
</dbReference>
<name>A0A1R2BIT5_9CILI</name>
<feature type="transmembrane region" description="Helical" evidence="7">
    <location>
        <begin position="812"/>
        <end position="831"/>
    </location>
</feature>
<evidence type="ECO:0000256" key="7">
    <source>
        <dbReference type="SAM" id="Phobius"/>
    </source>
</evidence>
<evidence type="ECO:0008006" key="10">
    <source>
        <dbReference type="Google" id="ProtNLM"/>
    </source>
</evidence>
<keyword evidence="6" id="KW-0325">Glycoprotein</keyword>
<dbReference type="InterPro" id="IPR002159">
    <property type="entry name" value="CD36_fam"/>
</dbReference>
<dbReference type="GO" id="GO:0016020">
    <property type="term" value="C:membrane"/>
    <property type="evidence" value="ECO:0007669"/>
    <property type="project" value="UniProtKB-SubCell"/>
</dbReference>
<keyword evidence="4 7" id="KW-1133">Transmembrane helix</keyword>
<organism evidence="8 9">
    <name type="scientific">Stentor coeruleus</name>
    <dbReference type="NCBI Taxonomy" id="5963"/>
    <lineage>
        <taxon>Eukaryota</taxon>
        <taxon>Sar</taxon>
        <taxon>Alveolata</taxon>
        <taxon>Ciliophora</taxon>
        <taxon>Postciliodesmatophora</taxon>
        <taxon>Heterotrichea</taxon>
        <taxon>Heterotrichida</taxon>
        <taxon>Stentoridae</taxon>
        <taxon>Stentor</taxon>
    </lineage>
</organism>
<accession>A0A1R2BIT5</accession>
<dbReference type="OrthoDB" id="284331at2759"/>